<accession>A0A640MYC2</accession>
<protein>
    <submittedName>
        <fullName evidence="1">Uncharacterized protein</fullName>
    </submittedName>
</protein>
<evidence type="ECO:0000313" key="1">
    <source>
        <dbReference type="EMBL" id="GEU18806.1"/>
    </source>
</evidence>
<comment type="caution">
    <text evidence="1">The sequence shown here is derived from an EMBL/GenBank/DDBJ whole genome shotgun (WGS) entry which is preliminary data.</text>
</comment>
<reference evidence="1" key="2">
    <citation type="submission" date="2019-12" db="EMBL/GenBank/DDBJ databases">
        <authorList>
            <person name="Hoang T.H.H."/>
            <person name="Okutani A."/>
        </authorList>
    </citation>
    <scope>NUCLEOTIDE SEQUENCE</scope>
    <source>
        <strain evidence="1">LamDB</strain>
    </source>
</reference>
<sequence>MLKDLKQIKESFEIADISNKIQAVIDYVCDEQERLEDLRDYYRENNQVLGEKQTNDNMKSNFIIVSTLLSVIRDYESELDDIDTVIKNASSDVNSLATKSDNA</sequence>
<dbReference type="AlphaFoldDB" id="A0A640MYC2"/>
<name>A0A640MYC2_BACAN</name>
<proteinExistence type="predicted"/>
<dbReference type="EMBL" id="BLEX01000010">
    <property type="protein sequence ID" value="GEU18806.1"/>
    <property type="molecule type" value="Genomic_DNA"/>
</dbReference>
<gene>
    <name evidence="1" type="ORF">LamDB_48480</name>
</gene>
<organism evidence="1">
    <name type="scientific">Bacillus anthracis</name>
    <name type="common">anthrax bacterium</name>
    <dbReference type="NCBI Taxonomy" id="1392"/>
    <lineage>
        <taxon>Bacteria</taxon>
        <taxon>Bacillati</taxon>
        <taxon>Bacillota</taxon>
        <taxon>Bacilli</taxon>
        <taxon>Bacillales</taxon>
        <taxon>Bacillaceae</taxon>
        <taxon>Bacillus</taxon>
        <taxon>Bacillus cereus group</taxon>
    </lineage>
</organism>
<reference evidence="1" key="1">
    <citation type="submission" date="2019-12" db="EMBL/GenBank/DDBJ databases">
        <title>Epidemiological and comparative genomic analysis of Bacillus anthracis isolated from northern Vietnam.</title>
        <authorList>
            <person name="Hoang T.T.H."/>
            <person name="Dang D.A."/>
            <person name="Pham M.H."/>
            <person name="Luong M.H."/>
            <person name="Tran N.D."/>
            <person name="Nguyen T.H."/>
            <person name="Nguyen T.T."/>
            <person name="Inoue S."/>
            <person name="Morikawa S."/>
            <person name="Okutani A."/>
        </authorList>
    </citation>
    <scope>NUCLEOTIDE SEQUENCE</scope>
    <source>
        <strain evidence="1">LamDB</strain>
    </source>
</reference>